<dbReference type="EMBL" id="QZWG01000018">
    <property type="protein sequence ID" value="RZB52280.1"/>
    <property type="molecule type" value="Genomic_DNA"/>
</dbReference>
<proteinExistence type="predicted"/>
<dbReference type="Proteomes" id="UP000289340">
    <property type="component" value="Chromosome 18"/>
</dbReference>
<dbReference type="AlphaFoldDB" id="A0A445FTN6"/>
<evidence type="ECO:0000313" key="2">
    <source>
        <dbReference type="Proteomes" id="UP000289340"/>
    </source>
</evidence>
<organism evidence="1 2">
    <name type="scientific">Glycine soja</name>
    <name type="common">Wild soybean</name>
    <dbReference type="NCBI Taxonomy" id="3848"/>
    <lineage>
        <taxon>Eukaryota</taxon>
        <taxon>Viridiplantae</taxon>
        <taxon>Streptophyta</taxon>
        <taxon>Embryophyta</taxon>
        <taxon>Tracheophyta</taxon>
        <taxon>Spermatophyta</taxon>
        <taxon>Magnoliopsida</taxon>
        <taxon>eudicotyledons</taxon>
        <taxon>Gunneridae</taxon>
        <taxon>Pentapetalae</taxon>
        <taxon>rosids</taxon>
        <taxon>fabids</taxon>
        <taxon>Fabales</taxon>
        <taxon>Fabaceae</taxon>
        <taxon>Papilionoideae</taxon>
        <taxon>50 kb inversion clade</taxon>
        <taxon>NPAAA clade</taxon>
        <taxon>indigoferoid/millettioid clade</taxon>
        <taxon>Phaseoleae</taxon>
        <taxon>Glycine</taxon>
        <taxon>Glycine subgen. Soja</taxon>
    </lineage>
</organism>
<accession>A0A445FTN6</accession>
<gene>
    <name evidence="1" type="ORF">D0Y65_048645</name>
</gene>
<comment type="caution">
    <text evidence="1">The sequence shown here is derived from an EMBL/GenBank/DDBJ whole genome shotgun (WGS) entry which is preliminary data.</text>
</comment>
<reference evidence="1 2" key="1">
    <citation type="submission" date="2018-09" db="EMBL/GenBank/DDBJ databases">
        <title>A high-quality reference genome of wild soybean provides a powerful tool to mine soybean genomes.</title>
        <authorList>
            <person name="Xie M."/>
            <person name="Chung C.Y.L."/>
            <person name="Li M.-W."/>
            <person name="Wong F.-L."/>
            <person name="Chan T.-F."/>
            <person name="Lam H.-M."/>
        </authorList>
    </citation>
    <scope>NUCLEOTIDE SEQUENCE [LARGE SCALE GENOMIC DNA]</scope>
    <source>
        <strain evidence="2">cv. W05</strain>
        <tissue evidence="1">Hypocotyl of etiolated seedlings</tissue>
    </source>
</reference>
<sequence length="161" mass="18266">MVKDLVREDGNWNYEFIQQLLPHGIVLRIVDVLSPYEDGGMDKRMWPGSKLREFTTSNAYYKIKIFADLQDEGIWKKIWRIKALDKASFLLNGDLSKHKALGNEWLAKGTCPIAKSYRAVSNVLPIVATAFRPPSGVKLKCPPATAGVYWKEINSCSICKY</sequence>
<protein>
    <submittedName>
        <fullName evidence="1">Uncharacterized protein</fullName>
    </submittedName>
</protein>
<evidence type="ECO:0000313" key="1">
    <source>
        <dbReference type="EMBL" id="RZB52280.1"/>
    </source>
</evidence>
<dbReference type="GO" id="GO:0009507">
    <property type="term" value="C:chloroplast"/>
    <property type="evidence" value="ECO:0007669"/>
    <property type="project" value="TreeGrafter"/>
</dbReference>
<name>A0A445FTN6_GLYSO</name>
<dbReference type="PANTHER" id="PTHR31033:SF18">
    <property type="entry name" value="OS06G0115800 PROTEIN"/>
    <property type="match status" value="1"/>
</dbReference>
<dbReference type="PANTHER" id="PTHR31033">
    <property type="entry name" value="PROTEIN, PUTATIVE-RELATED"/>
    <property type="match status" value="1"/>
</dbReference>
<keyword evidence="2" id="KW-1185">Reference proteome</keyword>